<accession>A0A1J6W3H7</accession>
<name>A0A1J6W3H7_9BACI</name>
<dbReference type="AlphaFoldDB" id="A0A1J6W3H7"/>
<protein>
    <submittedName>
        <fullName evidence="1">Uncharacterized protein</fullName>
    </submittedName>
</protein>
<organism evidence="1 2">
    <name type="scientific">Rossellomorea aquimaris</name>
    <dbReference type="NCBI Taxonomy" id="189382"/>
    <lineage>
        <taxon>Bacteria</taxon>
        <taxon>Bacillati</taxon>
        <taxon>Bacillota</taxon>
        <taxon>Bacilli</taxon>
        <taxon>Bacillales</taxon>
        <taxon>Bacillaceae</taxon>
        <taxon>Rossellomorea</taxon>
    </lineage>
</organism>
<proteinExistence type="predicted"/>
<reference evidence="1 2" key="1">
    <citation type="submission" date="2016-09" db="EMBL/GenBank/DDBJ databases">
        <title>Bacillus aquimaris SAMM genome sequence reveals colonization and biosurfactant production capacities.</title>
        <authorList>
            <person name="Waghmode S.R."/>
            <person name="Suryavanshi M.V."/>
        </authorList>
    </citation>
    <scope>NUCLEOTIDE SEQUENCE [LARGE SCALE GENOMIC DNA]</scope>
    <source>
        <strain evidence="1 2">SAMM</strain>
    </source>
</reference>
<comment type="caution">
    <text evidence="1">The sequence shown here is derived from an EMBL/GenBank/DDBJ whole genome shotgun (WGS) entry which is preliminary data.</text>
</comment>
<gene>
    <name evidence="1" type="ORF">BHE18_05590</name>
</gene>
<evidence type="ECO:0000313" key="1">
    <source>
        <dbReference type="EMBL" id="OIU72106.1"/>
    </source>
</evidence>
<dbReference type="Proteomes" id="UP000182062">
    <property type="component" value="Unassembled WGS sequence"/>
</dbReference>
<sequence>MKNAAPFSKGFCFEVQNMNEHGFSYSNTLQNQEATCQENQNRKMLGDRCSKHFFIPRSALVCDLQIYNHLHKIRPEPKIKGEIPLIDLLALNME</sequence>
<dbReference type="RefSeq" id="WP_071617772.1">
    <property type="nucleotide sequence ID" value="NZ_MINN01000074.1"/>
</dbReference>
<evidence type="ECO:0000313" key="2">
    <source>
        <dbReference type="Proteomes" id="UP000182062"/>
    </source>
</evidence>
<keyword evidence="2" id="KW-1185">Reference proteome</keyword>
<dbReference type="EMBL" id="MINN01000074">
    <property type="protein sequence ID" value="OIU72106.1"/>
    <property type="molecule type" value="Genomic_DNA"/>
</dbReference>